<proteinExistence type="inferred from homology"/>
<feature type="domain" description="Class II aldolase/adducin N-terminal" evidence="2">
    <location>
        <begin position="25"/>
        <end position="209"/>
    </location>
</feature>
<accession>A0A9X0CR81</accession>
<dbReference type="InterPro" id="IPR036409">
    <property type="entry name" value="Aldolase_II/adducin_N_sf"/>
</dbReference>
<dbReference type="PANTHER" id="PTHR10672:SF21">
    <property type="entry name" value="CLASS II ALDOLASE_ADDUCIN N-TERMINAL DOMAIN-CONTAINING PROTEIN"/>
    <property type="match status" value="1"/>
</dbReference>
<name>A0A9X0CR81_9CNID</name>
<dbReference type="SUPFAM" id="SSF53639">
    <property type="entry name" value="AraD/HMP-PK domain-like"/>
    <property type="match status" value="1"/>
</dbReference>
<organism evidence="3 4">
    <name type="scientific">Desmophyllum pertusum</name>
    <dbReference type="NCBI Taxonomy" id="174260"/>
    <lineage>
        <taxon>Eukaryota</taxon>
        <taxon>Metazoa</taxon>
        <taxon>Cnidaria</taxon>
        <taxon>Anthozoa</taxon>
        <taxon>Hexacorallia</taxon>
        <taxon>Scleractinia</taxon>
        <taxon>Caryophylliina</taxon>
        <taxon>Caryophylliidae</taxon>
        <taxon>Desmophyllum</taxon>
    </lineage>
</organism>
<evidence type="ECO:0000313" key="3">
    <source>
        <dbReference type="EMBL" id="KAJ7372491.1"/>
    </source>
</evidence>
<dbReference type="PANTHER" id="PTHR10672">
    <property type="entry name" value="ADDUCIN"/>
    <property type="match status" value="1"/>
</dbReference>
<dbReference type="GO" id="GO:0005886">
    <property type="term" value="C:plasma membrane"/>
    <property type="evidence" value="ECO:0007669"/>
    <property type="project" value="UniProtKB-SubCell"/>
</dbReference>
<keyword evidence="4" id="KW-1185">Reference proteome</keyword>
<dbReference type="GO" id="GO:0005856">
    <property type="term" value="C:cytoskeleton"/>
    <property type="evidence" value="ECO:0007669"/>
    <property type="project" value="TreeGrafter"/>
</dbReference>
<dbReference type="OrthoDB" id="3238794at2759"/>
<dbReference type="SMART" id="SM01007">
    <property type="entry name" value="Aldolase_II"/>
    <property type="match status" value="1"/>
</dbReference>
<gene>
    <name evidence="3" type="ORF">OS493_018998</name>
</gene>
<dbReference type="EMBL" id="MU826836">
    <property type="protein sequence ID" value="KAJ7372491.1"/>
    <property type="molecule type" value="Genomic_DNA"/>
</dbReference>
<sequence>MRQKSSSTQPDSAENVKLANWKSRQDLATAFRGLHFYGLSEGVCTHLTMMAPALSGDGEVMLMIPYGLHWSQATPSSLLGVNDRGELVEGQGHMQTEANAIHKGVHDARPDAVCVFHLHAPHTTALGMLEEEVFGMYHQTHCRFYNDFAYDPKFEGVAQCDEEGVRLAKLIGNKAVLFMGNHGVLFTAPTAAIAFDNAYFMERACMMQMIAMQTGKKLREITDDVSKLAYQQTQDVLDFYANNHFEAIKAVLLQKDPGFLNQ</sequence>
<protein>
    <recommendedName>
        <fullName evidence="2">Class II aldolase/adducin N-terminal domain-containing protein</fullName>
    </recommendedName>
</protein>
<evidence type="ECO:0000313" key="4">
    <source>
        <dbReference type="Proteomes" id="UP001163046"/>
    </source>
</evidence>
<dbReference type="AlphaFoldDB" id="A0A9X0CR81"/>
<dbReference type="GO" id="GO:0051015">
    <property type="term" value="F:actin filament binding"/>
    <property type="evidence" value="ECO:0007669"/>
    <property type="project" value="TreeGrafter"/>
</dbReference>
<comment type="similarity">
    <text evidence="1">Belongs to the aldolase class II family. Adducin subfamily.</text>
</comment>
<dbReference type="Proteomes" id="UP001163046">
    <property type="component" value="Unassembled WGS sequence"/>
</dbReference>
<evidence type="ECO:0000256" key="1">
    <source>
        <dbReference type="ARBA" id="ARBA00006274"/>
    </source>
</evidence>
<dbReference type="InterPro" id="IPR051017">
    <property type="entry name" value="Aldolase-II_Adducin_sf"/>
</dbReference>
<reference evidence="3" key="1">
    <citation type="submission" date="2023-01" db="EMBL/GenBank/DDBJ databases">
        <title>Genome assembly of the deep-sea coral Lophelia pertusa.</title>
        <authorList>
            <person name="Herrera S."/>
            <person name="Cordes E."/>
        </authorList>
    </citation>
    <scope>NUCLEOTIDE SEQUENCE</scope>
    <source>
        <strain evidence="3">USNM1676648</strain>
        <tissue evidence="3">Polyp</tissue>
    </source>
</reference>
<evidence type="ECO:0000259" key="2">
    <source>
        <dbReference type="SMART" id="SM01007"/>
    </source>
</evidence>
<comment type="caution">
    <text evidence="3">The sequence shown here is derived from an EMBL/GenBank/DDBJ whole genome shotgun (WGS) entry which is preliminary data.</text>
</comment>
<dbReference type="InterPro" id="IPR001303">
    <property type="entry name" value="Aldolase_II/adducin_N"/>
</dbReference>
<dbReference type="Gene3D" id="3.40.225.10">
    <property type="entry name" value="Class II aldolase/adducin N-terminal domain"/>
    <property type="match status" value="1"/>
</dbReference>
<dbReference type="Pfam" id="PF00596">
    <property type="entry name" value="Aldolase_II"/>
    <property type="match status" value="1"/>
</dbReference>